<proteinExistence type="predicted"/>
<feature type="compositionally biased region" description="Acidic residues" evidence="1">
    <location>
        <begin position="69"/>
        <end position="96"/>
    </location>
</feature>
<feature type="compositionally biased region" description="Basic residues" evidence="1">
    <location>
        <begin position="51"/>
        <end position="66"/>
    </location>
</feature>
<dbReference type="Proteomes" id="UP000735302">
    <property type="component" value="Unassembled WGS sequence"/>
</dbReference>
<dbReference type="AlphaFoldDB" id="A0AAV4BXA5"/>
<evidence type="ECO:0000313" key="3">
    <source>
        <dbReference type="Proteomes" id="UP000735302"/>
    </source>
</evidence>
<comment type="caution">
    <text evidence="2">The sequence shown here is derived from an EMBL/GenBank/DDBJ whole genome shotgun (WGS) entry which is preliminary data.</text>
</comment>
<name>A0AAV4BXA5_9GAST</name>
<dbReference type="EMBL" id="BLXT01005511">
    <property type="protein sequence ID" value="GFO23717.1"/>
    <property type="molecule type" value="Genomic_DNA"/>
</dbReference>
<feature type="region of interest" description="Disordered" evidence="1">
    <location>
        <begin position="50"/>
        <end position="96"/>
    </location>
</feature>
<evidence type="ECO:0000256" key="1">
    <source>
        <dbReference type="SAM" id="MobiDB-lite"/>
    </source>
</evidence>
<organism evidence="2 3">
    <name type="scientific">Plakobranchus ocellatus</name>
    <dbReference type="NCBI Taxonomy" id="259542"/>
    <lineage>
        <taxon>Eukaryota</taxon>
        <taxon>Metazoa</taxon>
        <taxon>Spiralia</taxon>
        <taxon>Lophotrochozoa</taxon>
        <taxon>Mollusca</taxon>
        <taxon>Gastropoda</taxon>
        <taxon>Heterobranchia</taxon>
        <taxon>Euthyneura</taxon>
        <taxon>Panpulmonata</taxon>
        <taxon>Sacoglossa</taxon>
        <taxon>Placobranchoidea</taxon>
        <taxon>Plakobranchidae</taxon>
        <taxon>Plakobranchus</taxon>
    </lineage>
</organism>
<evidence type="ECO:0000313" key="2">
    <source>
        <dbReference type="EMBL" id="GFO23717.1"/>
    </source>
</evidence>
<keyword evidence="3" id="KW-1185">Reference proteome</keyword>
<gene>
    <name evidence="2" type="ORF">PoB_005022200</name>
</gene>
<accession>A0AAV4BXA5</accession>
<sequence>MQFHAPILLRRDTVSCTNPSQTGHSFMDQSLNSRHSPLCLLSHLTLTELQRHKKKKTKKKKKKKKKKDDDDDNDDDDDGDDDDDDDDDDVDDDIDD</sequence>
<protein>
    <submittedName>
        <fullName evidence="2">Uncharacterized protein</fullName>
    </submittedName>
</protein>
<reference evidence="2 3" key="1">
    <citation type="journal article" date="2021" name="Elife">
        <title>Chloroplast acquisition without the gene transfer in kleptoplastic sea slugs, Plakobranchus ocellatus.</title>
        <authorList>
            <person name="Maeda T."/>
            <person name="Takahashi S."/>
            <person name="Yoshida T."/>
            <person name="Shimamura S."/>
            <person name="Takaki Y."/>
            <person name="Nagai Y."/>
            <person name="Toyoda A."/>
            <person name="Suzuki Y."/>
            <person name="Arimoto A."/>
            <person name="Ishii H."/>
            <person name="Satoh N."/>
            <person name="Nishiyama T."/>
            <person name="Hasebe M."/>
            <person name="Maruyama T."/>
            <person name="Minagawa J."/>
            <person name="Obokata J."/>
            <person name="Shigenobu S."/>
        </authorList>
    </citation>
    <scope>NUCLEOTIDE SEQUENCE [LARGE SCALE GENOMIC DNA]</scope>
</reference>